<feature type="transmembrane region" description="Helical" evidence="1">
    <location>
        <begin position="108"/>
        <end position="131"/>
    </location>
</feature>
<protein>
    <recommendedName>
        <fullName evidence="4">Integral membrane protein</fullName>
    </recommendedName>
</protein>
<evidence type="ECO:0000313" key="3">
    <source>
        <dbReference type="Proteomes" id="UP001290462"/>
    </source>
</evidence>
<feature type="transmembrane region" description="Helical" evidence="1">
    <location>
        <begin position="216"/>
        <end position="240"/>
    </location>
</feature>
<keyword evidence="1" id="KW-1133">Transmembrane helix</keyword>
<dbReference type="AlphaFoldDB" id="A0AAW9K329"/>
<evidence type="ECO:0000313" key="2">
    <source>
        <dbReference type="EMBL" id="MDZ5757847.1"/>
    </source>
</evidence>
<dbReference type="EMBL" id="JAVBVO010000002">
    <property type="protein sequence ID" value="MDZ5757847.1"/>
    <property type="molecule type" value="Genomic_DNA"/>
</dbReference>
<comment type="caution">
    <text evidence="2">The sequence shown here is derived from an EMBL/GenBank/DDBJ whole genome shotgun (WGS) entry which is preliminary data.</text>
</comment>
<dbReference type="RefSeq" id="WP_187957970.1">
    <property type="nucleotide sequence ID" value="NZ_CBCPHT010000006.1"/>
</dbReference>
<feature type="transmembrane region" description="Helical" evidence="1">
    <location>
        <begin position="12"/>
        <end position="29"/>
    </location>
</feature>
<keyword evidence="1" id="KW-0472">Membrane</keyword>
<feature type="transmembrane region" description="Helical" evidence="1">
    <location>
        <begin position="71"/>
        <end position="96"/>
    </location>
</feature>
<dbReference type="GeneID" id="83607179"/>
<evidence type="ECO:0000256" key="1">
    <source>
        <dbReference type="SAM" id="Phobius"/>
    </source>
</evidence>
<name>A0AAW9K329_CARML</name>
<gene>
    <name evidence="2" type="ORF">RAK27_04170</name>
</gene>
<reference evidence="2" key="1">
    <citation type="submission" date="2023-08" db="EMBL/GenBank/DDBJ databases">
        <title>Genomic characterization of piscicolin 126 produced by Carnobacterium maltaromaticum CM22 strain isolated from salmon (Salmo salar).</title>
        <authorList>
            <person name="Gonzalez-Gragera E."/>
            <person name="Garcia-Lopez J.D."/>
            <person name="Teso-Perez C."/>
            <person name="Gimenez-Hernandez I."/>
            <person name="Peralta-Sanchez J.M."/>
            <person name="Valdivia E."/>
            <person name="Montalban-Lopez M."/>
            <person name="Martin-Platero A.M."/>
            <person name="Banos A."/>
            <person name="Martinez-Bueno M."/>
        </authorList>
    </citation>
    <scope>NUCLEOTIDE SEQUENCE</scope>
    <source>
        <strain evidence="2">CM22</strain>
    </source>
</reference>
<keyword evidence="1" id="KW-0812">Transmembrane</keyword>
<sequence length="279" mass="31867">MAYWRALSLKNKCLFVGSPVFLISVWYLLFNQAKIVTDIITAPFNLSWVNLFKFFLNEQWLDVLIKNFKTILINLSIVISAQLLFFSIGIVLILVLQWKSSKATKWYFGNKLIFVGYLFMLVSTISLAGILGNVSYQLVDTINSSLQKLSVAELTKLSDEVTGVVSQFTWSLDSIISDATTLMNTVKHIIATTKEIANIPDLITVWFDNLTIYRNYLLGFVGASTVVIISGHLVELYRIFELNKHLIRRNKKVSVDERIITLLEQQQKLLEKLSEKEES</sequence>
<dbReference type="Proteomes" id="UP001290462">
    <property type="component" value="Unassembled WGS sequence"/>
</dbReference>
<proteinExistence type="predicted"/>
<evidence type="ECO:0008006" key="4">
    <source>
        <dbReference type="Google" id="ProtNLM"/>
    </source>
</evidence>
<organism evidence="2 3">
    <name type="scientific">Carnobacterium maltaromaticum</name>
    <name type="common">Carnobacterium piscicola</name>
    <dbReference type="NCBI Taxonomy" id="2751"/>
    <lineage>
        <taxon>Bacteria</taxon>
        <taxon>Bacillati</taxon>
        <taxon>Bacillota</taxon>
        <taxon>Bacilli</taxon>
        <taxon>Lactobacillales</taxon>
        <taxon>Carnobacteriaceae</taxon>
        <taxon>Carnobacterium</taxon>
    </lineage>
</organism>
<accession>A0AAW9K329</accession>